<dbReference type="Proteomes" id="UP000580839">
    <property type="component" value="Unassembled WGS sequence"/>
</dbReference>
<proteinExistence type="inferred from homology"/>
<reference evidence="2 3" key="1">
    <citation type="submission" date="2020-04" db="EMBL/GenBank/DDBJ databases">
        <title>Metagenomic profiling of ammonia- and methane-oxidizing microorganisms in a Dutch drinking water treatment plant.</title>
        <authorList>
            <person name="Poghosyan L."/>
            <person name="Leucker S."/>
        </authorList>
    </citation>
    <scope>NUCLEOTIDE SEQUENCE [LARGE SCALE GENOMIC DNA]</scope>
    <source>
        <strain evidence="2">S-RSF-IL-03</strain>
    </source>
</reference>
<dbReference type="PANTHER" id="PTHR35024">
    <property type="entry name" value="HYPOTHETICAL CYTOSOLIC PROTEIN"/>
    <property type="match status" value="1"/>
</dbReference>
<comment type="caution">
    <text evidence="2">The sequence shown here is derived from an EMBL/GenBank/DDBJ whole genome shotgun (WGS) entry which is preliminary data.</text>
</comment>
<gene>
    <name evidence="2" type="ORF">HOP12_04780</name>
</gene>
<name>A0A849SWE6_UNCEI</name>
<sequence length="135" mass="14632">MRFRPRASTSEVPEAPNTYVGVGSSVRGTLMITGTLRIDGEYEGDILNCDRLEVGEHGIMRSDVEVKSALILGRVHGSIRALGVIEMKTGCRIEGDVTATSVVMEPGVFFTGRCTMLENGAEAMEYGTEFARARD</sequence>
<dbReference type="EMBL" id="JABFRW010000052">
    <property type="protein sequence ID" value="NOT33469.1"/>
    <property type="molecule type" value="Genomic_DNA"/>
</dbReference>
<dbReference type="PANTHER" id="PTHR35024:SF4">
    <property type="entry name" value="POLYMER-FORMING CYTOSKELETAL PROTEIN"/>
    <property type="match status" value="1"/>
</dbReference>
<dbReference type="InterPro" id="IPR007607">
    <property type="entry name" value="BacA/B"/>
</dbReference>
<evidence type="ECO:0000313" key="2">
    <source>
        <dbReference type="EMBL" id="NOT33469.1"/>
    </source>
</evidence>
<dbReference type="AlphaFoldDB" id="A0A849SWE6"/>
<comment type="similarity">
    <text evidence="1">Belongs to the bactofilin family.</text>
</comment>
<evidence type="ECO:0000256" key="1">
    <source>
        <dbReference type="ARBA" id="ARBA00044755"/>
    </source>
</evidence>
<dbReference type="Pfam" id="PF04519">
    <property type="entry name" value="Bactofilin"/>
    <property type="match status" value="1"/>
</dbReference>
<organism evidence="2 3">
    <name type="scientific">Eiseniibacteriota bacterium</name>
    <dbReference type="NCBI Taxonomy" id="2212470"/>
    <lineage>
        <taxon>Bacteria</taxon>
        <taxon>Candidatus Eiseniibacteriota</taxon>
    </lineage>
</organism>
<accession>A0A849SWE6</accession>
<protein>
    <submittedName>
        <fullName evidence="2">Polymer-forming cytoskeletal protein</fullName>
    </submittedName>
</protein>
<evidence type="ECO:0000313" key="3">
    <source>
        <dbReference type="Proteomes" id="UP000580839"/>
    </source>
</evidence>